<organism evidence="4 5">
    <name type="scientific">Spodoptera frugiperda</name>
    <name type="common">Fall armyworm</name>
    <dbReference type="NCBI Taxonomy" id="7108"/>
    <lineage>
        <taxon>Eukaryota</taxon>
        <taxon>Metazoa</taxon>
        <taxon>Ecdysozoa</taxon>
        <taxon>Arthropoda</taxon>
        <taxon>Hexapoda</taxon>
        <taxon>Insecta</taxon>
        <taxon>Pterygota</taxon>
        <taxon>Neoptera</taxon>
        <taxon>Endopterygota</taxon>
        <taxon>Lepidoptera</taxon>
        <taxon>Glossata</taxon>
        <taxon>Ditrysia</taxon>
        <taxon>Noctuoidea</taxon>
        <taxon>Noctuidae</taxon>
        <taxon>Amphipyrinae</taxon>
        <taxon>Spodoptera</taxon>
    </lineage>
</organism>
<dbReference type="OrthoDB" id="7486164at2759"/>
<dbReference type="SUPFAM" id="SSF50630">
    <property type="entry name" value="Acid proteases"/>
    <property type="match status" value="1"/>
</dbReference>
<feature type="domain" description="CCHC-type" evidence="3">
    <location>
        <begin position="242"/>
        <end position="257"/>
    </location>
</feature>
<evidence type="ECO:0000313" key="4">
    <source>
        <dbReference type="Proteomes" id="UP000829999"/>
    </source>
</evidence>
<dbReference type="GO" id="GO:0008270">
    <property type="term" value="F:zinc ion binding"/>
    <property type="evidence" value="ECO:0007669"/>
    <property type="project" value="UniProtKB-KW"/>
</dbReference>
<feature type="compositionally biased region" description="Gly residues" evidence="2">
    <location>
        <begin position="1"/>
        <end position="10"/>
    </location>
</feature>
<dbReference type="PROSITE" id="PS50158">
    <property type="entry name" value="ZF_CCHC"/>
    <property type="match status" value="1"/>
</dbReference>
<evidence type="ECO:0000256" key="1">
    <source>
        <dbReference type="PROSITE-ProRule" id="PRU00047"/>
    </source>
</evidence>
<dbReference type="GeneID" id="126912462"/>
<dbReference type="InterPro" id="IPR001878">
    <property type="entry name" value="Znf_CCHC"/>
</dbReference>
<dbReference type="InterPro" id="IPR005162">
    <property type="entry name" value="Retrotrans_gag_dom"/>
</dbReference>
<dbReference type="InterPro" id="IPR036875">
    <property type="entry name" value="Znf_CCHC_sf"/>
</dbReference>
<protein>
    <submittedName>
        <fullName evidence="5">Uncharacterized protein LOC126912462</fullName>
    </submittedName>
</protein>
<evidence type="ECO:0000259" key="3">
    <source>
        <dbReference type="PROSITE" id="PS50158"/>
    </source>
</evidence>
<keyword evidence="4" id="KW-1185">Reference proteome</keyword>
<keyword evidence="1" id="KW-0479">Metal-binding</keyword>
<dbReference type="SMART" id="SM00343">
    <property type="entry name" value="ZnF_C2HC"/>
    <property type="match status" value="2"/>
</dbReference>
<sequence length="536" mass="61436">MSGPYMGGLGKRQRNSKTESSEDENNGIFFSENDEQCKNVKRRNVAPRDAEVIPKFRPEDSNSNVMGWLHKIDQLGDIYGWDDTDRIFIMQLRLRGSARDWYEDLEEYNMSWEEWKNTLHTAFPRSTDYADKLERMLARTKEDKETMTKYYHEKLSLLRKCNIYGENAISCIIRGLPLELRANAKAYSCETPEQLYYGYLSALENLKPVVSTSTRRSSWVRGNAVQWNFNGTSTVQQQPKNCYVCRRPGHEAKDCRQQQRCENCRRRGHTTATCWFAPSCSRHQRQKVSYIMHITYVIFCDIYKRTVIVNNRQIVAYVDTGSKLNILSILRAKDLQLEIQPSATVMKGFGGACVNSLGTCYLCVAIDNVELKGAVELTSCLTFDVDLIIGQTMINTDNISLITSATSIRFVQNNALQEIFTDNNLKSSDFNRKYPIYLKHSVNILKGNQVFVEVYIDCDIELRAESTFLTRTVWVQLGNIMYFIPAAVIKSHNTYLKILNLGNVNLSWGADKLIARAELVTMPETSSEPVVLNIDN</sequence>
<keyword evidence="1" id="KW-0863">Zinc-finger</keyword>
<evidence type="ECO:0000256" key="2">
    <source>
        <dbReference type="SAM" id="MobiDB-lite"/>
    </source>
</evidence>
<dbReference type="Gene3D" id="4.10.60.10">
    <property type="entry name" value="Zinc finger, CCHC-type"/>
    <property type="match status" value="1"/>
</dbReference>
<dbReference type="GO" id="GO:0003676">
    <property type="term" value="F:nucleic acid binding"/>
    <property type="evidence" value="ECO:0007669"/>
    <property type="project" value="InterPro"/>
</dbReference>
<feature type="region of interest" description="Disordered" evidence="2">
    <location>
        <begin position="1"/>
        <end position="32"/>
    </location>
</feature>
<dbReference type="InterPro" id="IPR021109">
    <property type="entry name" value="Peptidase_aspartic_dom_sf"/>
</dbReference>
<reference evidence="5" key="1">
    <citation type="submission" date="2025-08" db="UniProtKB">
        <authorList>
            <consortium name="RefSeq"/>
        </authorList>
    </citation>
    <scope>IDENTIFICATION</scope>
    <source>
        <tissue evidence="5">Whole larval tissue</tissue>
    </source>
</reference>
<evidence type="ECO:0000313" key="5">
    <source>
        <dbReference type="RefSeq" id="XP_050560563.1"/>
    </source>
</evidence>
<accession>A0A9R0F540</accession>
<dbReference type="RefSeq" id="XP_050560563.1">
    <property type="nucleotide sequence ID" value="XM_050704606.1"/>
</dbReference>
<keyword evidence="1" id="KW-0862">Zinc</keyword>
<dbReference type="Proteomes" id="UP000829999">
    <property type="component" value="Chromosome 25"/>
</dbReference>
<proteinExistence type="predicted"/>
<dbReference type="Pfam" id="PF03732">
    <property type="entry name" value="Retrotrans_gag"/>
    <property type="match status" value="1"/>
</dbReference>
<name>A0A9R0F540_SPOFR</name>
<gene>
    <name evidence="5" type="primary">LOC126912462</name>
</gene>
<dbReference type="SUPFAM" id="SSF57756">
    <property type="entry name" value="Retrovirus zinc finger-like domains"/>
    <property type="match status" value="1"/>
</dbReference>
<dbReference type="Gene3D" id="2.40.70.10">
    <property type="entry name" value="Acid Proteases"/>
    <property type="match status" value="1"/>
</dbReference>
<dbReference type="AlphaFoldDB" id="A0A9R0F540"/>